<name>A0A8S1EFV4_9PELO</name>
<organism evidence="3 4">
    <name type="scientific">Caenorhabditis bovis</name>
    <dbReference type="NCBI Taxonomy" id="2654633"/>
    <lineage>
        <taxon>Eukaryota</taxon>
        <taxon>Metazoa</taxon>
        <taxon>Ecdysozoa</taxon>
        <taxon>Nematoda</taxon>
        <taxon>Chromadorea</taxon>
        <taxon>Rhabditida</taxon>
        <taxon>Rhabditina</taxon>
        <taxon>Rhabditomorpha</taxon>
        <taxon>Rhabditoidea</taxon>
        <taxon>Rhabditidae</taxon>
        <taxon>Peloderinae</taxon>
        <taxon>Caenorhabditis</taxon>
    </lineage>
</organism>
<keyword evidence="1" id="KW-0732">Signal</keyword>
<gene>
    <name evidence="3" type="ORF">CBOVIS_LOCUS5182</name>
</gene>
<evidence type="ECO:0000313" key="3">
    <source>
        <dbReference type="EMBL" id="CAB3402584.1"/>
    </source>
</evidence>
<dbReference type="PANTHER" id="PTHR46705">
    <property type="entry name" value="PROTEIN CBG09805"/>
    <property type="match status" value="1"/>
</dbReference>
<dbReference type="Pfam" id="PF01682">
    <property type="entry name" value="DB"/>
    <property type="match status" value="1"/>
</dbReference>
<feature type="signal peptide" evidence="1">
    <location>
        <begin position="1"/>
        <end position="22"/>
    </location>
</feature>
<protein>
    <recommendedName>
        <fullName evidence="2">Domain of unknown function DB domain-containing protein</fullName>
    </recommendedName>
</protein>
<sequence length="242" mass="26320">MPNAYSILVLFLLSGASHQCSGGSGGCCMRQPPAVSCGSGCQQGYSCGQYGCAKRKAFAGLTQRIDGVLVENESEEEALLADASLSLVPEPAHPNITIERLMNPNFIFHSCCEARGLPDSCLRHCHFNTYTSEILESMFHKIDGCPIEAINEIHYCAAQGIDHSPCCASTGVADTPAGDKCLAFCDQRPNRFTLVDTTFLPCLDVFENIKKCFFFEIKKRAEKKFKPNGIASKINDANSKGF</sequence>
<dbReference type="InterPro" id="IPR002602">
    <property type="entry name" value="DB"/>
</dbReference>
<keyword evidence="4" id="KW-1185">Reference proteome</keyword>
<feature type="chain" id="PRO_5035875698" description="Domain of unknown function DB domain-containing protein" evidence="1">
    <location>
        <begin position="23"/>
        <end position="242"/>
    </location>
</feature>
<dbReference type="AlphaFoldDB" id="A0A8S1EFV4"/>
<comment type="caution">
    <text evidence="3">The sequence shown here is derived from an EMBL/GenBank/DDBJ whole genome shotgun (WGS) entry which is preliminary data.</text>
</comment>
<evidence type="ECO:0000259" key="2">
    <source>
        <dbReference type="Pfam" id="PF01682"/>
    </source>
</evidence>
<dbReference type="EMBL" id="CADEPM010000003">
    <property type="protein sequence ID" value="CAB3402584.1"/>
    <property type="molecule type" value="Genomic_DNA"/>
</dbReference>
<reference evidence="3 4" key="1">
    <citation type="submission" date="2020-04" db="EMBL/GenBank/DDBJ databases">
        <authorList>
            <person name="Laetsch R D."/>
            <person name="Stevens L."/>
            <person name="Kumar S."/>
            <person name="Blaxter L. M."/>
        </authorList>
    </citation>
    <scope>NUCLEOTIDE SEQUENCE [LARGE SCALE GENOMIC DNA]</scope>
</reference>
<proteinExistence type="predicted"/>
<evidence type="ECO:0000256" key="1">
    <source>
        <dbReference type="SAM" id="SignalP"/>
    </source>
</evidence>
<feature type="domain" description="Domain of unknown function DB" evidence="2">
    <location>
        <begin position="111"/>
        <end position="213"/>
    </location>
</feature>
<dbReference type="OrthoDB" id="5843172at2759"/>
<accession>A0A8S1EFV4</accession>
<evidence type="ECO:0000313" key="4">
    <source>
        <dbReference type="Proteomes" id="UP000494206"/>
    </source>
</evidence>
<dbReference type="Proteomes" id="UP000494206">
    <property type="component" value="Unassembled WGS sequence"/>
</dbReference>
<dbReference type="PANTHER" id="PTHR46705:SF3">
    <property type="entry name" value="DOMAIN OF UNKNOWN FUNCTION DB DOMAIN-CONTAINING PROTEIN"/>
    <property type="match status" value="1"/>
</dbReference>